<dbReference type="EMBL" id="KQ990177">
    <property type="protein sequence ID" value="KZV53566.1"/>
    <property type="molecule type" value="Genomic_DNA"/>
</dbReference>
<feature type="compositionally biased region" description="Low complexity" evidence="1">
    <location>
        <begin position="126"/>
        <end position="140"/>
    </location>
</feature>
<feature type="region of interest" description="Disordered" evidence="1">
    <location>
        <begin position="126"/>
        <end position="167"/>
    </location>
</feature>
<evidence type="ECO:0000313" key="3">
    <source>
        <dbReference type="Proteomes" id="UP000250235"/>
    </source>
</evidence>
<feature type="region of interest" description="Disordered" evidence="1">
    <location>
        <begin position="213"/>
        <end position="232"/>
    </location>
</feature>
<name>A0A2Z7D903_9LAMI</name>
<sequence>MHLVFGCSITASGSLPHCEHTPWPLLLQILGAVLEFLSSLVGNPGSTAGRGFNPVGGAPGGNPGFTAGRGYNPAGGAPGGEAHGWEPRSTNAITTKTTYWKLKPRLGTRSHHKGTKFYLHYKTHNRAATSRSSTSQPQSPKVVWNDRASQEESKATSHVPSNGRKRWELPEKSYCEQHNQQVPTNSRRKEPAAEFPNNAIQNDVAATKQNDVAPLTSSNLPPAGRLKPSAGSQIQKLETRRWFIIPKAGTSCNIQNAALQLTKRRRIATSANPADNPRAIPAARYSSAQISCSWTTSRNIQTTTFPPRATGMLTRVDICFG</sequence>
<protein>
    <submittedName>
        <fullName evidence="2">Uncharacterized protein</fullName>
    </submittedName>
</protein>
<keyword evidence="3" id="KW-1185">Reference proteome</keyword>
<feature type="compositionally biased region" description="Low complexity" evidence="1">
    <location>
        <begin position="64"/>
        <end position="75"/>
    </location>
</feature>
<dbReference type="Proteomes" id="UP000250235">
    <property type="component" value="Unassembled WGS sequence"/>
</dbReference>
<accession>A0A2Z7D903</accession>
<dbReference type="AlphaFoldDB" id="A0A2Z7D903"/>
<organism evidence="2 3">
    <name type="scientific">Dorcoceras hygrometricum</name>
    <dbReference type="NCBI Taxonomy" id="472368"/>
    <lineage>
        <taxon>Eukaryota</taxon>
        <taxon>Viridiplantae</taxon>
        <taxon>Streptophyta</taxon>
        <taxon>Embryophyta</taxon>
        <taxon>Tracheophyta</taxon>
        <taxon>Spermatophyta</taxon>
        <taxon>Magnoliopsida</taxon>
        <taxon>eudicotyledons</taxon>
        <taxon>Gunneridae</taxon>
        <taxon>Pentapetalae</taxon>
        <taxon>asterids</taxon>
        <taxon>lamiids</taxon>
        <taxon>Lamiales</taxon>
        <taxon>Gesneriaceae</taxon>
        <taxon>Didymocarpoideae</taxon>
        <taxon>Trichosporeae</taxon>
        <taxon>Loxocarpinae</taxon>
        <taxon>Dorcoceras</taxon>
    </lineage>
</organism>
<feature type="region of interest" description="Disordered" evidence="1">
    <location>
        <begin position="55"/>
        <end position="88"/>
    </location>
</feature>
<evidence type="ECO:0000313" key="2">
    <source>
        <dbReference type="EMBL" id="KZV53566.1"/>
    </source>
</evidence>
<reference evidence="2 3" key="1">
    <citation type="journal article" date="2015" name="Proc. Natl. Acad. Sci. U.S.A.">
        <title>The resurrection genome of Boea hygrometrica: A blueprint for survival of dehydration.</title>
        <authorList>
            <person name="Xiao L."/>
            <person name="Yang G."/>
            <person name="Zhang L."/>
            <person name="Yang X."/>
            <person name="Zhao S."/>
            <person name="Ji Z."/>
            <person name="Zhou Q."/>
            <person name="Hu M."/>
            <person name="Wang Y."/>
            <person name="Chen M."/>
            <person name="Xu Y."/>
            <person name="Jin H."/>
            <person name="Xiao X."/>
            <person name="Hu G."/>
            <person name="Bao F."/>
            <person name="Hu Y."/>
            <person name="Wan P."/>
            <person name="Li L."/>
            <person name="Deng X."/>
            <person name="Kuang T."/>
            <person name="Xiang C."/>
            <person name="Zhu J.K."/>
            <person name="Oliver M.J."/>
            <person name="He Y."/>
        </authorList>
    </citation>
    <scope>NUCLEOTIDE SEQUENCE [LARGE SCALE GENOMIC DNA]</scope>
    <source>
        <strain evidence="3">cv. XS01</strain>
    </source>
</reference>
<evidence type="ECO:0000256" key="1">
    <source>
        <dbReference type="SAM" id="MobiDB-lite"/>
    </source>
</evidence>
<gene>
    <name evidence="2" type="ORF">F511_27290</name>
</gene>
<proteinExistence type="predicted"/>